<dbReference type="Gene3D" id="2.30.30.110">
    <property type="match status" value="1"/>
</dbReference>
<proteinExistence type="predicted"/>
<protein>
    <submittedName>
        <fullName evidence="1">Type II toxin-antitoxin system PemK/MazF family toxin</fullName>
    </submittedName>
</protein>
<dbReference type="InterPro" id="IPR011067">
    <property type="entry name" value="Plasmid_toxin/cell-grow_inhib"/>
</dbReference>
<dbReference type="GO" id="GO:0003677">
    <property type="term" value="F:DNA binding"/>
    <property type="evidence" value="ECO:0007669"/>
    <property type="project" value="InterPro"/>
</dbReference>
<evidence type="ECO:0000313" key="2">
    <source>
        <dbReference type="Proteomes" id="UP001217476"/>
    </source>
</evidence>
<dbReference type="AlphaFoldDB" id="A0AAJ5VYH9"/>
<reference evidence="1" key="1">
    <citation type="submission" date="2023-03" db="EMBL/GenBank/DDBJ databases">
        <title>Andean soil-derived lignocellulolytic bacterial consortium as a source of novel taxa and putative plastic-active enzymes.</title>
        <authorList>
            <person name="Diaz-Garcia L."/>
            <person name="Chuvochina M."/>
            <person name="Feuerriegel G."/>
            <person name="Bunk B."/>
            <person name="Sproer C."/>
            <person name="Streit W.R."/>
            <person name="Rodriguez L.M."/>
            <person name="Overmann J."/>
            <person name="Jimenez D.J."/>
        </authorList>
    </citation>
    <scope>NUCLEOTIDE SEQUENCE</scope>
    <source>
        <strain evidence="1">MAG 4196</strain>
    </source>
</reference>
<dbReference type="InterPro" id="IPR003477">
    <property type="entry name" value="PemK-like"/>
</dbReference>
<dbReference type="EMBL" id="CP119312">
    <property type="protein sequence ID" value="WEK06792.1"/>
    <property type="molecule type" value="Genomic_DNA"/>
</dbReference>
<sequence>MRGSLVSAVLPGDTGKPRPAIVLMETALIAVSSRLVILPLTSTLQEASFIRVTIEPSLANGLKITSQAMVDRLTSVDRHKIGQVIGQLEDEKLNEVLGFVLLMMGAR</sequence>
<name>A0AAJ5VYH9_9HYPH</name>
<dbReference type="SUPFAM" id="SSF50118">
    <property type="entry name" value="Cell growth inhibitor/plasmid maintenance toxic component"/>
    <property type="match status" value="1"/>
</dbReference>
<accession>A0AAJ5VYH9</accession>
<dbReference type="Proteomes" id="UP001217476">
    <property type="component" value="Chromosome"/>
</dbReference>
<dbReference type="Pfam" id="PF02452">
    <property type="entry name" value="PemK_toxin"/>
    <property type="match status" value="1"/>
</dbReference>
<organism evidence="1 2">
    <name type="scientific">Candidatus Devosia phytovorans</name>
    <dbReference type="NCBI Taxonomy" id="3121372"/>
    <lineage>
        <taxon>Bacteria</taxon>
        <taxon>Pseudomonadati</taxon>
        <taxon>Pseudomonadota</taxon>
        <taxon>Alphaproteobacteria</taxon>
        <taxon>Hyphomicrobiales</taxon>
        <taxon>Devosiaceae</taxon>
        <taxon>Devosia</taxon>
    </lineage>
</organism>
<evidence type="ECO:0000313" key="1">
    <source>
        <dbReference type="EMBL" id="WEK06792.1"/>
    </source>
</evidence>
<gene>
    <name evidence="1" type="ORF">P0Y65_12595</name>
</gene>